<dbReference type="Pfam" id="PF00646">
    <property type="entry name" value="F-box"/>
    <property type="match status" value="1"/>
</dbReference>
<reference evidence="3" key="1">
    <citation type="journal article" date="2019" name="Sci. Rep.">
        <title>Draft genome of Tanacetum cinerariifolium, the natural source of mosquito coil.</title>
        <authorList>
            <person name="Yamashiro T."/>
            <person name="Shiraishi A."/>
            <person name="Satake H."/>
            <person name="Nakayama K."/>
        </authorList>
    </citation>
    <scope>NUCLEOTIDE SEQUENCE</scope>
</reference>
<dbReference type="SUPFAM" id="SSF81383">
    <property type="entry name" value="F-box domain"/>
    <property type="match status" value="1"/>
</dbReference>
<protein>
    <submittedName>
        <fullName evidence="3">Triacylglycerol lipase 2-like</fullName>
    </submittedName>
</protein>
<dbReference type="Pfam" id="PF22936">
    <property type="entry name" value="Pol_BBD"/>
    <property type="match status" value="1"/>
</dbReference>
<evidence type="ECO:0000313" key="3">
    <source>
        <dbReference type="EMBL" id="GEU31562.1"/>
    </source>
</evidence>
<dbReference type="CDD" id="cd22164">
    <property type="entry name" value="F-box_AtSKIP19-like"/>
    <property type="match status" value="1"/>
</dbReference>
<dbReference type="Gene3D" id="3.40.50.1820">
    <property type="entry name" value="alpha/beta hydrolase"/>
    <property type="match status" value="1"/>
</dbReference>
<dbReference type="SUPFAM" id="SSF53474">
    <property type="entry name" value="alpha/beta-Hydrolases"/>
    <property type="match status" value="1"/>
</dbReference>
<dbReference type="InterPro" id="IPR036047">
    <property type="entry name" value="F-box-like_dom_sf"/>
</dbReference>
<feature type="compositionally biased region" description="Polar residues" evidence="1">
    <location>
        <begin position="1191"/>
        <end position="1203"/>
    </location>
</feature>
<feature type="region of interest" description="Disordered" evidence="1">
    <location>
        <begin position="1184"/>
        <end position="1203"/>
    </location>
</feature>
<accession>A0A6L2J482</accession>
<feature type="compositionally biased region" description="Basic and acidic residues" evidence="1">
    <location>
        <begin position="985"/>
        <end position="1010"/>
    </location>
</feature>
<dbReference type="EMBL" id="BKCJ010000264">
    <property type="protein sequence ID" value="GEU31562.1"/>
    <property type="molecule type" value="Genomic_DNA"/>
</dbReference>
<feature type="compositionally biased region" description="Basic and acidic residues" evidence="1">
    <location>
        <begin position="1017"/>
        <end position="1036"/>
    </location>
</feature>
<feature type="region of interest" description="Disordered" evidence="1">
    <location>
        <begin position="786"/>
        <end position="820"/>
    </location>
</feature>
<feature type="domain" description="F-box" evidence="2">
    <location>
        <begin position="12"/>
        <end position="59"/>
    </location>
</feature>
<comment type="caution">
    <text evidence="3">The sequence shown here is derived from an EMBL/GenBank/DDBJ whole genome shotgun (WGS) entry which is preliminary data.</text>
</comment>
<dbReference type="Pfam" id="PF14223">
    <property type="entry name" value="Retrotran_gag_2"/>
    <property type="match status" value="1"/>
</dbReference>
<sequence>MKPSMSDLNHQIRNWLELPYDITANILLRIGMIYILKNAQKVCTLWRKICKDPAMWRVINMNDLLTPYVLYLPEKLCKHVIDRSQGQLVDITFVYDYNDALLQYVADRSSALRYLKVTCTYDDECQTIKGLTESLMKFPLLEELRQASSKLARAGADAFLGEALYWLGIREFAPRGKAAVDLLSGICKMPGNDCSDLMTSFTGQNCCLNSSMIDKFLEHEPHSTSTKNMIHLARMIRTGTITMYDYGNAYDNYQHYAQSTPPTYDMSSIPNDFPMYLSYGGADELSDVEDVKTLLDSIKDHDPDRLIVQYKEDYGHADFIFAVNAKEVVYDPNPNGSIIDERYLNELGHDGCCRDPTGATLWESVAASIDVVVMCDWIIRFSMVKRMMVISGFESLVMGGRLLGRDACFRGSHWRLEAISRNLAELEDHQGSYLSIHDQPAVPFKKKPFYTVFGIAFKLVDAVKSSLLRRRLIKDQYGHSDLETGIRRSFVADVSHQAYRTSELERKYYNEEDNNQVIRELEKMRIEQYFLMTDYSLWEVILNGDSPVPTRVIDGVLQPVAPTTAKQRLTRKNELKAHGTLLMALPDKHQLKLNTHKDAKTLMEAIKKWFRGNTETKKVQKTLLKQQYKNFTGSSSKSLDQIHGRLQKLISQLEILKVSLSQDDINLKFLRSLPSEWKTHTLIWRNKTDLEEQSLDDLFNSLKIYEVEVKSSSSASTTTQNIAFVSSSNTDSTNEPVSAAASVSAAAMTRVFKQNRSLPTMLLWPSHLQVLLLIMRPVTTVVPKTSVTRPRQAKTVITKPNSPPRRHINRSPSPKASTFPPKVTVVKAPMVNAAQGNPQHGLKDKGVIDSGCSRHMTGSMSYLSNFKELNGGYVAFGGNPNGGKIYRKGKIKTGKLDFDDVYFVKELIKVDHNSAIRASIKSEVPTVVREYLGTSLDDTLHKKPHKSIVDVCKIKMEQVVKQQETRYTITSSDTAELQEFDQKRTLFETSKRKPDDVDRDEVPPVRPDQRLKRKKTSKDIESSKKAKQLEPPKEPPKSTGKSVQAEEIVFEVKDTQVPQNLGEYMGNTDEPLVVKADPKDWFKKPKRPPTPDLEWNECKTVDSKPTQKWLSDLAKVEKPSKTFDNLMSTPIDFSTFSMNCLQISDLTQDILIIPVDYFFKNDLAYLQGGCTDRTYTNSLTKTKADKGHANSRCSEQTLQPQRINSKTSSLEMGNTSVMPKRIWSNLDKKWSLIMVKDIDRQLLERMLMRSLEKFVGGREYREDLRLLQRTI</sequence>
<proteinExistence type="predicted"/>
<evidence type="ECO:0000256" key="1">
    <source>
        <dbReference type="SAM" id="MobiDB-lite"/>
    </source>
</evidence>
<feature type="region of interest" description="Disordered" evidence="1">
    <location>
        <begin position="985"/>
        <end position="1047"/>
    </location>
</feature>
<dbReference type="AlphaFoldDB" id="A0A6L2J482"/>
<dbReference type="InterPro" id="IPR054722">
    <property type="entry name" value="PolX-like_BBD"/>
</dbReference>
<organism evidence="3">
    <name type="scientific">Tanacetum cinerariifolium</name>
    <name type="common">Dalmatian daisy</name>
    <name type="synonym">Chrysanthemum cinerariifolium</name>
    <dbReference type="NCBI Taxonomy" id="118510"/>
    <lineage>
        <taxon>Eukaryota</taxon>
        <taxon>Viridiplantae</taxon>
        <taxon>Streptophyta</taxon>
        <taxon>Embryophyta</taxon>
        <taxon>Tracheophyta</taxon>
        <taxon>Spermatophyta</taxon>
        <taxon>Magnoliopsida</taxon>
        <taxon>eudicotyledons</taxon>
        <taxon>Gunneridae</taxon>
        <taxon>Pentapetalae</taxon>
        <taxon>asterids</taxon>
        <taxon>campanulids</taxon>
        <taxon>Asterales</taxon>
        <taxon>Asteraceae</taxon>
        <taxon>Asteroideae</taxon>
        <taxon>Anthemideae</taxon>
        <taxon>Anthemidinae</taxon>
        <taxon>Tanacetum</taxon>
    </lineage>
</organism>
<evidence type="ECO:0000259" key="2">
    <source>
        <dbReference type="PROSITE" id="PS50181"/>
    </source>
</evidence>
<dbReference type="PROSITE" id="PS50181">
    <property type="entry name" value="FBOX"/>
    <property type="match status" value="1"/>
</dbReference>
<name>A0A6L2J482_TANCI</name>
<dbReference type="PANTHER" id="PTHR11005">
    <property type="entry name" value="LYSOSOMAL ACID LIPASE-RELATED"/>
    <property type="match status" value="1"/>
</dbReference>
<dbReference type="InterPro" id="IPR001810">
    <property type="entry name" value="F-box_dom"/>
</dbReference>
<gene>
    <name evidence="3" type="ORF">Tci_003540</name>
</gene>
<dbReference type="Gene3D" id="1.20.1280.50">
    <property type="match status" value="1"/>
</dbReference>
<dbReference type="InterPro" id="IPR029058">
    <property type="entry name" value="AB_hydrolase_fold"/>
</dbReference>